<evidence type="ECO:0000313" key="1">
    <source>
        <dbReference type="EMBL" id="SVE46285.1"/>
    </source>
</evidence>
<accession>A0A383DPX2</accession>
<dbReference type="AlphaFoldDB" id="A0A383DPX2"/>
<sequence length="27" mass="3165">VNLTEVFFERQAFICLRLRVRNIVGNG</sequence>
<feature type="non-terminal residue" evidence="1">
    <location>
        <position position="1"/>
    </location>
</feature>
<organism evidence="1">
    <name type="scientific">marine metagenome</name>
    <dbReference type="NCBI Taxonomy" id="408172"/>
    <lineage>
        <taxon>unclassified sequences</taxon>
        <taxon>metagenomes</taxon>
        <taxon>ecological metagenomes</taxon>
    </lineage>
</organism>
<reference evidence="1" key="1">
    <citation type="submission" date="2018-05" db="EMBL/GenBank/DDBJ databases">
        <authorList>
            <person name="Lanie J.A."/>
            <person name="Ng W.-L."/>
            <person name="Kazmierczak K.M."/>
            <person name="Andrzejewski T.M."/>
            <person name="Davidsen T.M."/>
            <person name="Wayne K.J."/>
            <person name="Tettelin H."/>
            <person name="Glass J.I."/>
            <person name="Rusch D."/>
            <person name="Podicherti R."/>
            <person name="Tsui H.-C.T."/>
            <person name="Winkler M.E."/>
        </authorList>
    </citation>
    <scope>NUCLEOTIDE SEQUENCE</scope>
</reference>
<name>A0A383DPX2_9ZZZZ</name>
<proteinExistence type="predicted"/>
<dbReference type="EMBL" id="UINC01219007">
    <property type="protein sequence ID" value="SVE46285.1"/>
    <property type="molecule type" value="Genomic_DNA"/>
</dbReference>
<gene>
    <name evidence="1" type="ORF">METZ01_LOCUS499139</name>
</gene>
<protein>
    <submittedName>
        <fullName evidence="1">Uncharacterized protein</fullName>
    </submittedName>
</protein>
<feature type="non-terminal residue" evidence="1">
    <location>
        <position position="27"/>
    </location>
</feature>